<dbReference type="Gene3D" id="3.40.50.2000">
    <property type="entry name" value="Glycogen Phosphorylase B"/>
    <property type="match status" value="2"/>
</dbReference>
<dbReference type="InterPro" id="IPR028098">
    <property type="entry name" value="Glyco_trans_4-like_N"/>
</dbReference>
<dbReference type="GO" id="GO:0016757">
    <property type="term" value="F:glycosyltransferase activity"/>
    <property type="evidence" value="ECO:0007669"/>
    <property type="project" value="InterPro"/>
</dbReference>
<dbReference type="EMBL" id="QZEI01000011">
    <property type="protein sequence ID" value="RLV60795.1"/>
    <property type="molecule type" value="Genomic_DNA"/>
</dbReference>
<feature type="domain" description="Glycosyl transferase family 1" evidence="1">
    <location>
        <begin position="194"/>
        <end position="346"/>
    </location>
</feature>
<feature type="domain" description="Glycosyltransferase subfamily 4-like N-terminal" evidence="2">
    <location>
        <begin position="17"/>
        <end position="186"/>
    </location>
</feature>
<dbReference type="Pfam" id="PF00534">
    <property type="entry name" value="Glycos_transf_1"/>
    <property type="match status" value="1"/>
</dbReference>
<evidence type="ECO:0000259" key="2">
    <source>
        <dbReference type="Pfam" id="PF13439"/>
    </source>
</evidence>
<evidence type="ECO:0000313" key="4">
    <source>
        <dbReference type="Proteomes" id="UP000281474"/>
    </source>
</evidence>
<evidence type="ECO:0000313" key="3">
    <source>
        <dbReference type="EMBL" id="RLV60795.1"/>
    </source>
</evidence>
<dbReference type="SUPFAM" id="SSF53756">
    <property type="entry name" value="UDP-Glycosyltransferase/glycogen phosphorylase"/>
    <property type="match status" value="1"/>
</dbReference>
<evidence type="ECO:0000259" key="1">
    <source>
        <dbReference type="Pfam" id="PF00534"/>
    </source>
</evidence>
<gene>
    <name evidence="3" type="ORF">D5018_04840</name>
</gene>
<comment type="caution">
    <text evidence="3">The sequence shown here is derived from an EMBL/GenBank/DDBJ whole genome shotgun (WGS) entry which is preliminary data.</text>
</comment>
<dbReference type="PANTHER" id="PTHR12526">
    <property type="entry name" value="GLYCOSYLTRANSFERASE"/>
    <property type="match status" value="1"/>
</dbReference>
<dbReference type="OrthoDB" id="4611853at2"/>
<dbReference type="RefSeq" id="WP_121837878.1">
    <property type="nucleotide sequence ID" value="NZ_ML014760.1"/>
</dbReference>
<organism evidence="3 4">
    <name type="scientific">Parashewanella curva</name>
    <dbReference type="NCBI Taxonomy" id="2338552"/>
    <lineage>
        <taxon>Bacteria</taxon>
        <taxon>Pseudomonadati</taxon>
        <taxon>Pseudomonadota</taxon>
        <taxon>Gammaproteobacteria</taxon>
        <taxon>Alteromonadales</taxon>
        <taxon>Shewanellaceae</taxon>
        <taxon>Parashewanella</taxon>
    </lineage>
</organism>
<dbReference type="Pfam" id="PF13439">
    <property type="entry name" value="Glyco_transf_4"/>
    <property type="match status" value="1"/>
</dbReference>
<keyword evidence="3" id="KW-0808">Transferase</keyword>
<dbReference type="Proteomes" id="UP000281474">
    <property type="component" value="Unassembled WGS sequence"/>
</dbReference>
<reference evidence="3 4" key="1">
    <citation type="submission" date="2018-09" db="EMBL/GenBank/DDBJ databases">
        <title>Phylogeny of the Shewanellaceae, and recommendation for two new genera, Pseudoshewanella and Parashewanella.</title>
        <authorList>
            <person name="Wang G."/>
        </authorList>
    </citation>
    <scope>NUCLEOTIDE SEQUENCE [LARGE SCALE GENOMIC DNA]</scope>
    <source>
        <strain evidence="3 4">C51</strain>
    </source>
</reference>
<keyword evidence="4" id="KW-1185">Reference proteome</keyword>
<dbReference type="GO" id="GO:1901135">
    <property type="term" value="P:carbohydrate derivative metabolic process"/>
    <property type="evidence" value="ECO:0007669"/>
    <property type="project" value="UniProtKB-ARBA"/>
</dbReference>
<protein>
    <submittedName>
        <fullName evidence="3">Glycosyltransferase</fullName>
    </submittedName>
</protein>
<dbReference type="AlphaFoldDB" id="A0A3L8PZP6"/>
<dbReference type="PANTHER" id="PTHR12526:SF638">
    <property type="entry name" value="SPORE COAT PROTEIN SA"/>
    <property type="match status" value="1"/>
</dbReference>
<proteinExistence type="predicted"/>
<accession>A0A3L8PZP6</accession>
<sequence length="364" mass="40784">MFDHRRIAIVINSLAGGGAEKVMLTLAQEFIKLGHEAHFFVLQNNGEYQVPTHIPLHVCFEKGAKGLDSVFKVKLNARSLKNTIDAVQHEIGKFDLFLSNLDTSNQLMTRTGLSPLYCVVHNSVEQELIRQKKLGPIAYFKMWRAKHCLSGQRLITVSKGIKKEIEQVGRIQPKSVQTIYNPFDVNDIKSQSEKVNTSIPSEEYLIHVGRVAKQKRHDILFQALKEMESNIKLVLLCNNPKKALKLAKKHGVSDRIILPGFQANPYQWIKRARALVLSSDYEGLPTVIIEALICGTPVISTNCPHGPSEILTGDLAENLAPVQDPKSLATKIDNLLKKPKVTIDAELCKRIEAEEIAKQYLSLK</sequence>
<name>A0A3L8PZP6_9GAMM</name>
<dbReference type="InterPro" id="IPR001296">
    <property type="entry name" value="Glyco_trans_1"/>
</dbReference>
<dbReference type="CDD" id="cd03811">
    <property type="entry name" value="GT4_GT28_WabH-like"/>
    <property type="match status" value="1"/>
</dbReference>